<evidence type="ECO:0000313" key="11">
    <source>
        <dbReference type="Proteomes" id="UP000515152"/>
    </source>
</evidence>
<dbReference type="CDD" id="cd09274">
    <property type="entry name" value="RNase_HI_RT_Ty3"/>
    <property type="match status" value="1"/>
</dbReference>
<protein>
    <recommendedName>
        <fullName evidence="7">Gypsy retrotransposon integrase-like protein 1</fullName>
    </recommendedName>
</protein>
<dbReference type="KEGG" id="char:116219109"/>
<dbReference type="GeneID" id="116219109"/>
<accession>A0A8M1KB20</accession>
<evidence type="ECO:0000256" key="4">
    <source>
        <dbReference type="ARBA" id="ARBA00022759"/>
    </source>
</evidence>
<evidence type="ECO:0000259" key="10">
    <source>
        <dbReference type="PROSITE" id="PS50994"/>
    </source>
</evidence>
<feature type="compositionally biased region" description="Basic and acidic residues" evidence="8">
    <location>
        <begin position="859"/>
        <end position="871"/>
    </location>
</feature>
<evidence type="ECO:0000256" key="3">
    <source>
        <dbReference type="ARBA" id="ARBA00022722"/>
    </source>
</evidence>
<evidence type="ECO:0000256" key="8">
    <source>
        <dbReference type="SAM" id="MobiDB-lite"/>
    </source>
</evidence>
<dbReference type="InterPro" id="IPR050951">
    <property type="entry name" value="Retrovirus_Pol_polyprotein"/>
</dbReference>
<dbReference type="FunFam" id="1.10.340.70:FF:000003">
    <property type="entry name" value="Protein CBG25708"/>
    <property type="match status" value="1"/>
</dbReference>
<dbReference type="Pfam" id="PF00078">
    <property type="entry name" value="RVT_1"/>
    <property type="match status" value="1"/>
</dbReference>
<reference evidence="12" key="1">
    <citation type="submission" date="2025-08" db="UniProtKB">
        <authorList>
            <consortium name="RefSeq"/>
        </authorList>
    </citation>
    <scope>IDENTIFICATION</scope>
</reference>
<dbReference type="GO" id="GO:0015074">
    <property type="term" value="P:DNA integration"/>
    <property type="evidence" value="ECO:0007669"/>
    <property type="project" value="InterPro"/>
</dbReference>
<dbReference type="InterPro" id="IPR041373">
    <property type="entry name" value="RT_RNaseH"/>
</dbReference>
<dbReference type="PROSITE" id="PS50994">
    <property type="entry name" value="INTEGRASE"/>
    <property type="match status" value="1"/>
</dbReference>
<dbReference type="InterPro" id="IPR041588">
    <property type="entry name" value="Integrase_H2C2"/>
</dbReference>
<keyword evidence="4" id="KW-0255">Endonuclease</keyword>
<dbReference type="RefSeq" id="XP_042559453.1">
    <property type="nucleotide sequence ID" value="XM_042703519.1"/>
</dbReference>
<feature type="compositionally biased region" description="Low complexity" evidence="8">
    <location>
        <begin position="946"/>
        <end position="961"/>
    </location>
</feature>
<dbReference type="CDD" id="cd01647">
    <property type="entry name" value="RT_LTR"/>
    <property type="match status" value="1"/>
</dbReference>
<evidence type="ECO:0000313" key="12">
    <source>
        <dbReference type="RefSeq" id="XP_042559453.1"/>
    </source>
</evidence>
<evidence type="ECO:0000256" key="1">
    <source>
        <dbReference type="ARBA" id="ARBA00022679"/>
    </source>
</evidence>
<dbReference type="PANTHER" id="PTHR37984:SF13">
    <property type="entry name" value="RIBONUCLEASE H"/>
    <property type="match status" value="1"/>
</dbReference>
<dbReference type="Pfam" id="PF17917">
    <property type="entry name" value="RT_RNaseH"/>
    <property type="match status" value="1"/>
</dbReference>
<name>A0A8M1KB20_CLUHA</name>
<evidence type="ECO:0000256" key="6">
    <source>
        <dbReference type="ARBA" id="ARBA00022918"/>
    </source>
</evidence>
<sequence>MNEADFQKLWSGKIRPELADGSIKLRTYTGQKVEILGTVTVAVKHKKTRKDLPLVVVPGTAPNLLGRGWIKELGLEWSSINHLTGAKAQTLQDVLTQNEEVFKEELGKLRGPPAKFKEAAPRFFKPRPVPYAMRAKVEAELDRLRREDVIEPVKYSEWAAPLVPVLKPDNTVRLCGDYKLTVNRVSKLEQYPIPRIEDLFANLSGGEKFSKVDMSHAYHQIALDEESKKFVTVNTHKGLFTYKVLPFGVSSSPAIFQRTIEGVLQGIPHMAIFLDDILLTGRNDREHLHTLKVVLQRLQDAGLRLKRSKCTFMASEVVFLGHKVDSMGLHPISDKVRAIENAPPPSNVTELKAYLGLLNYYNKFLPNLSTVLAPVHKLLCKDTEWRWRAEQQAAFEESKRLLQSAEVLVHYDPTKEIILSCDASPYGVGAVLSHKMPNGAERPIGFMSRTLSKAERNYSQLDKEGLAVIFGVQRFHKYIYGRRFTILTDHKPLLSLFNELKAVPQMASPRIQRWAVTLRAYEYEIHYRPGKDHGNADALSRLSLPEVQKAEGPEERVLMLENSDITLVSADQVRSWTNRDAVLARVREMVQKGWPQEMEGEEFRPYNVRKNELTLNGCVLWGARVIVPKSGRSGVLKQLHQCHPGVSRMKALARSYVWWPRLDQDVENVVKTCSTCQEYRHNPPVAPLHPWDWPARPWQRLHVDYAGPFMGKMFFVLIDAHSKWMDVYPVVSSSSATTIECLRVSFSNHGLPDLLVSDNGTCFMSGEFKEFLQKNGIRHTTSAPYHPSSNGLADRAVTFFKRMMKKCSEGSLRTKVARALFAYRTTPQTTTGLSPAEMLMGRKLRCSLDLIHPDLKKRVQDKQGKLKENHDRRARGRHFGEEDPVLTRNFGPGPRWIPGHVETATGPVSYKVRLADGRVVRRHVDQIHSRACYPVENPEVEVGGYTSPSSDAAPSSGPTTPELVTPSEQEDTETAPVPDRDENQGTLGEGVQCCGENTDLRLGVK</sequence>
<dbReference type="FunFam" id="3.30.70.270:FF:000026">
    <property type="entry name" value="Transposon Ty3-G Gag-Pol polyprotein"/>
    <property type="match status" value="1"/>
</dbReference>
<keyword evidence="11" id="KW-1185">Reference proteome</keyword>
<dbReference type="Proteomes" id="UP000515152">
    <property type="component" value="Chromosome 24"/>
</dbReference>
<organism evidence="11 12">
    <name type="scientific">Clupea harengus</name>
    <name type="common">Atlantic herring</name>
    <dbReference type="NCBI Taxonomy" id="7950"/>
    <lineage>
        <taxon>Eukaryota</taxon>
        <taxon>Metazoa</taxon>
        <taxon>Chordata</taxon>
        <taxon>Craniata</taxon>
        <taxon>Vertebrata</taxon>
        <taxon>Euteleostomi</taxon>
        <taxon>Actinopterygii</taxon>
        <taxon>Neopterygii</taxon>
        <taxon>Teleostei</taxon>
        <taxon>Clupei</taxon>
        <taxon>Clupeiformes</taxon>
        <taxon>Clupeoidei</taxon>
        <taxon>Clupeidae</taxon>
        <taxon>Clupea</taxon>
    </lineage>
</organism>
<evidence type="ECO:0000256" key="5">
    <source>
        <dbReference type="ARBA" id="ARBA00022801"/>
    </source>
</evidence>
<dbReference type="PANTHER" id="PTHR37984">
    <property type="entry name" value="PROTEIN CBG26694"/>
    <property type="match status" value="1"/>
</dbReference>
<feature type="region of interest" description="Disordered" evidence="8">
    <location>
        <begin position="939"/>
        <end position="1005"/>
    </location>
</feature>
<dbReference type="Pfam" id="PF00665">
    <property type="entry name" value="rve"/>
    <property type="match status" value="1"/>
</dbReference>
<dbReference type="InterPro" id="IPR000477">
    <property type="entry name" value="RT_dom"/>
</dbReference>
<proteinExistence type="predicted"/>
<feature type="region of interest" description="Disordered" evidence="8">
    <location>
        <begin position="859"/>
        <end position="891"/>
    </location>
</feature>
<gene>
    <name evidence="12" type="primary">LOC116219109</name>
</gene>
<keyword evidence="1" id="KW-0808">Transferase</keyword>
<dbReference type="FunFam" id="3.10.20.370:FF:000001">
    <property type="entry name" value="Retrovirus-related Pol polyprotein from transposon 17.6-like protein"/>
    <property type="match status" value="1"/>
</dbReference>
<feature type="domain" description="Reverse transcriptase" evidence="9">
    <location>
        <begin position="146"/>
        <end position="324"/>
    </location>
</feature>
<keyword evidence="2" id="KW-0548">Nucleotidyltransferase</keyword>
<keyword evidence="5" id="KW-0378">Hydrolase</keyword>
<dbReference type="InterPro" id="IPR001584">
    <property type="entry name" value="Integrase_cat-core"/>
</dbReference>
<feature type="domain" description="Integrase catalytic" evidence="10">
    <location>
        <begin position="693"/>
        <end position="843"/>
    </location>
</feature>
<evidence type="ECO:0000256" key="7">
    <source>
        <dbReference type="ARBA" id="ARBA00039658"/>
    </source>
</evidence>
<dbReference type="OrthoDB" id="775972at2759"/>
<keyword evidence="3" id="KW-0540">Nuclease</keyword>
<dbReference type="PROSITE" id="PS50878">
    <property type="entry name" value="RT_POL"/>
    <property type="match status" value="1"/>
</dbReference>
<dbReference type="Pfam" id="PF17921">
    <property type="entry name" value="Integrase_H2C2"/>
    <property type="match status" value="1"/>
</dbReference>
<evidence type="ECO:0000256" key="2">
    <source>
        <dbReference type="ARBA" id="ARBA00022695"/>
    </source>
</evidence>
<evidence type="ECO:0000259" key="9">
    <source>
        <dbReference type="PROSITE" id="PS50878"/>
    </source>
</evidence>
<dbReference type="AlphaFoldDB" id="A0A8M1KB20"/>
<dbReference type="FunFam" id="3.30.420.10:FF:000063">
    <property type="entry name" value="Retrovirus-related Pol polyprotein from transposon 297-like Protein"/>
    <property type="match status" value="1"/>
</dbReference>
<keyword evidence="6" id="KW-0695">RNA-directed DNA polymerase</keyword>